<keyword evidence="3" id="KW-1185">Reference proteome</keyword>
<protein>
    <submittedName>
        <fullName evidence="2">Uncharacterized protein</fullName>
    </submittedName>
</protein>
<accession>A0ABS8VIE5</accession>
<dbReference type="InterPro" id="IPR038595">
    <property type="entry name" value="LOR_sf"/>
</dbReference>
<evidence type="ECO:0000256" key="1">
    <source>
        <dbReference type="ARBA" id="ARBA00005437"/>
    </source>
</evidence>
<evidence type="ECO:0000313" key="2">
    <source>
        <dbReference type="EMBL" id="MCD9646637.1"/>
    </source>
</evidence>
<dbReference type="InterPro" id="IPR007612">
    <property type="entry name" value="LOR"/>
</dbReference>
<dbReference type="Proteomes" id="UP000823775">
    <property type="component" value="Unassembled WGS sequence"/>
</dbReference>
<comment type="caution">
    <text evidence="2">The sequence shown here is derived from an EMBL/GenBank/DDBJ whole genome shotgun (WGS) entry which is preliminary data.</text>
</comment>
<dbReference type="EMBL" id="JACEIK010004875">
    <property type="protein sequence ID" value="MCD9646637.1"/>
    <property type="molecule type" value="Genomic_DNA"/>
</dbReference>
<comment type="similarity">
    <text evidence="1">Belongs to the LOR family.</text>
</comment>
<name>A0ABS8VIE5_DATST</name>
<sequence length="167" mass="18890">MKSLVFHGNGCAVFDSKGRLVYRIDNYSKKCSKQVHLMDLHGTVLFSLRKKKFSVLGHWNGYKMEEEIPCFQVRKNGNNLLTGDLNYDVIFGSCDDTNSYRIVALTGKLGFKIVNKENLLIAEVKQKQSSSEVQFGDDVLSLVVEAHVDHSFVMALVTVYGLIRHML</sequence>
<dbReference type="Pfam" id="PF04525">
    <property type="entry name" value="LOR"/>
    <property type="match status" value="1"/>
</dbReference>
<organism evidence="2 3">
    <name type="scientific">Datura stramonium</name>
    <name type="common">Jimsonweed</name>
    <name type="synonym">Common thornapple</name>
    <dbReference type="NCBI Taxonomy" id="4076"/>
    <lineage>
        <taxon>Eukaryota</taxon>
        <taxon>Viridiplantae</taxon>
        <taxon>Streptophyta</taxon>
        <taxon>Embryophyta</taxon>
        <taxon>Tracheophyta</taxon>
        <taxon>Spermatophyta</taxon>
        <taxon>Magnoliopsida</taxon>
        <taxon>eudicotyledons</taxon>
        <taxon>Gunneridae</taxon>
        <taxon>Pentapetalae</taxon>
        <taxon>asterids</taxon>
        <taxon>lamiids</taxon>
        <taxon>Solanales</taxon>
        <taxon>Solanaceae</taxon>
        <taxon>Solanoideae</taxon>
        <taxon>Datureae</taxon>
        <taxon>Datura</taxon>
    </lineage>
</organism>
<gene>
    <name evidence="2" type="ORF">HAX54_036647</name>
</gene>
<dbReference type="Gene3D" id="2.40.160.200">
    <property type="entry name" value="LURP1-related"/>
    <property type="match status" value="1"/>
</dbReference>
<dbReference type="PANTHER" id="PTHR31087:SF153">
    <property type="entry name" value="PROTEIN LURP-ONE-RELATED 11"/>
    <property type="match status" value="1"/>
</dbReference>
<dbReference type="InterPro" id="IPR025659">
    <property type="entry name" value="Tubby-like_C"/>
</dbReference>
<proteinExistence type="inferred from homology"/>
<dbReference type="PANTHER" id="PTHR31087">
    <property type="match status" value="1"/>
</dbReference>
<dbReference type="SUPFAM" id="SSF54518">
    <property type="entry name" value="Tubby C-terminal domain-like"/>
    <property type="match status" value="1"/>
</dbReference>
<reference evidence="2 3" key="1">
    <citation type="journal article" date="2021" name="BMC Genomics">
        <title>Datura genome reveals duplications of psychoactive alkaloid biosynthetic genes and high mutation rate following tissue culture.</title>
        <authorList>
            <person name="Rajewski A."/>
            <person name="Carter-House D."/>
            <person name="Stajich J."/>
            <person name="Litt A."/>
        </authorList>
    </citation>
    <scope>NUCLEOTIDE SEQUENCE [LARGE SCALE GENOMIC DNA]</scope>
    <source>
        <strain evidence="2">AR-01</strain>
    </source>
</reference>
<evidence type="ECO:0000313" key="3">
    <source>
        <dbReference type="Proteomes" id="UP000823775"/>
    </source>
</evidence>